<accession>A0A9E7TUR2</accession>
<keyword evidence="3" id="KW-1185">Reference proteome</keyword>
<evidence type="ECO:0000313" key="3">
    <source>
        <dbReference type="Proteomes" id="UP001058660"/>
    </source>
</evidence>
<organism evidence="2 3">
    <name type="scientific">Microbacterium phage Cen1621</name>
    <dbReference type="NCBI Taxonomy" id="2965191"/>
    <lineage>
        <taxon>Viruses</taxon>
        <taxon>Duplodnaviria</taxon>
        <taxon>Heunggongvirae</taxon>
        <taxon>Uroviricota</taxon>
        <taxon>Caudoviricetes</taxon>
        <taxon>Casidaviridae</taxon>
        <taxon>Cenunavirus</taxon>
        <taxon>Cenunavirus Cen1621</taxon>
    </lineage>
</organism>
<dbReference type="Proteomes" id="UP001058660">
    <property type="component" value="Segment"/>
</dbReference>
<dbReference type="EMBL" id="ON970568">
    <property type="protein sequence ID" value="UVK59048.1"/>
    <property type="molecule type" value="Genomic_DNA"/>
</dbReference>
<proteinExistence type="predicted"/>
<evidence type="ECO:0000313" key="2">
    <source>
        <dbReference type="EMBL" id="UVK59048.1"/>
    </source>
</evidence>
<feature type="region of interest" description="Disordered" evidence="1">
    <location>
        <begin position="42"/>
        <end position="61"/>
    </location>
</feature>
<protein>
    <submittedName>
        <fullName evidence="2">Uncharacterized protein</fullName>
    </submittedName>
</protein>
<evidence type="ECO:0000256" key="1">
    <source>
        <dbReference type="SAM" id="MobiDB-lite"/>
    </source>
</evidence>
<sequence>MENNTPTASAEAPSVNLYQRRILVALNLTGKHIFAGIDPAEKARRRAAGKRQRAARKAGRR</sequence>
<gene>
    <name evidence="2" type="primary">30</name>
    <name evidence="2" type="ORF">SEA_CEN1621_30</name>
</gene>
<reference evidence="2" key="1">
    <citation type="submission" date="2022-07" db="EMBL/GenBank/DDBJ databases">
        <authorList>
            <person name="Torres-Arroyo K.M."/>
            <person name="Cardona-Perez A.V."/>
            <person name="Cruz-Vazquez C.O."/>
            <person name="Davila-Rivera B.E."/>
            <person name="Flores-Rivera E.M."/>
            <person name="Morales-Rodriguez J."/>
            <person name="Ramirez-Renta G.M."/>
            <person name="Ramos-Rodriguez C.M."/>
            <person name="Rodriguez-Rivera J.M."/>
            <person name="Toledo-Marrero N."/>
            <person name="Velazquez-Nunez L.D."/>
            <person name="Velez-Alicea A.S."/>
            <person name="Vazquez E."/>
            <person name="Balish M.F."/>
            <person name="Garlena R.A."/>
            <person name="Russell D.A."/>
            <person name="Jacobs-Sera D."/>
            <person name="Hatfull G.F."/>
        </authorList>
    </citation>
    <scope>NUCLEOTIDE SEQUENCE</scope>
</reference>
<name>A0A9E7TUR2_9CAUD</name>
<feature type="compositionally biased region" description="Basic residues" evidence="1">
    <location>
        <begin position="43"/>
        <end position="61"/>
    </location>
</feature>